<dbReference type="OrthoDB" id="276744at2759"/>
<dbReference type="Gene3D" id="3.60.10.10">
    <property type="entry name" value="Endonuclease/exonuclease/phosphatase"/>
    <property type="match status" value="1"/>
</dbReference>
<dbReference type="InterPro" id="IPR043502">
    <property type="entry name" value="DNA/RNA_pol_sf"/>
</dbReference>
<dbReference type="GO" id="GO:0003824">
    <property type="term" value="F:catalytic activity"/>
    <property type="evidence" value="ECO:0007669"/>
    <property type="project" value="InterPro"/>
</dbReference>
<sequence length="801" mass="91221">MVQQQSYDVVAITETWWDDSHSWSTALDGYKLFRRDRKGRRGGGVALYIKKVFDSIGIETNEDGVECLWVRIKGRANKADILLGVCFRPPNQEEEVHNLFYKQLETVSGSSALVLVGDVNLPDICWEHNTAEKRQSRKFLECMDDNFLSELVGEPTRGEIMLDLLFTNRDGLVGDVVVGGRLGQSDHEIIEFSIIGEIRRNINKILTLDFRRADFGLFRRLIQRVPWEAALKNKGVQERKGKANLCSLLDKGGNLVTADEEKAEVLNAFFASVFSGKTTCLQDNCPPGFIDGDKEQNDPPIIQEEAVREQLRCLDTHKSMGLDGIHPRVMRELADELAKPLSIIYNQSWLTGEVQEDWKLANVTPIHKKGGKEDPSNYRPVSLTSVPGKIMEQFILSVIMQHLQDGQGLRPSQHGFRRSRWCLTNLISFYDQVTCLVDAGRAVDVVYLDFSKAFDTVSHSILLEKLAAQGLDRSTLCWVRNWLDGWAQRVVVNGAVSSWWPVTSGVPQGSVLGPALFNIFIDDMDEGIDSFISKFVDDTKLGACVNHLEDRKVLQRELERLGRWAESNKMKFNESRCRVLHFGHNNPLQRYRLGKVGLDSAQEERDLGILVSSRLNMSQQCAQVAKRANGILACIRNGVASRSREVILPLYSALVRPRLEYCVHFWAPQFRKGVEMLERVQRRAIKLVKGLENKPYEERLKELGLFSPEQRKLRGDLITLYTFLKGGCRQLGIGLFLQAATHRTRGHNLKLRQGKYRLDIRKKFFTERVIKYWNSLPWEVVESPSLDVFKRKLDVALDTMT</sequence>
<evidence type="ECO:0000313" key="3">
    <source>
        <dbReference type="Proteomes" id="UP000796761"/>
    </source>
</evidence>
<keyword evidence="3" id="KW-1185">Reference proteome</keyword>
<dbReference type="Proteomes" id="UP000796761">
    <property type="component" value="Unassembled WGS sequence"/>
</dbReference>
<feature type="domain" description="Reverse transcriptase" evidence="1">
    <location>
        <begin position="347"/>
        <end position="611"/>
    </location>
</feature>
<dbReference type="InterPro" id="IPR005135">
    <property type="entry name" value="Endo/exonuclease/phosphatase"/>
</dbReference>
<dbReference type="SUPFAM" id="SSF56672">
    <property type="entry name" value="DNA/RNA polymerases"/>
    <property type="match status" value="1"/>
</dbReference>
<gene>
    <name evidence="2" type="ORF">HGM15179_018968</name>
</gene>
<evidence type="ECO:0000313" key="2">
    <source>
        <dbReference type="EMBL" id="TRZ08141.1"/>
    </source>
</evidence>
<comment type="caution">
    <text evidence="2">The sequence shown here is derived from an EMBL/GenBank/DDBJ whole genome shotgun (WGS) entry which is preliminary data.</text>
</comment>
<dbReference type="Pfam" id="PF03372">
    <property type="entry name" value="Exo_endo_phos"/>
    <property type="match status" value="1"/>
</dbReference>
<dbReference type="Pfam" id="PF00078">
    <property type="entry name" value="RVT_1"/>
    <property type="match status" value="1"/>
</dbReference>
<protein>
    <recommendedName>
        <fullName evidence="1">Reverse transcriptase domain-containing protein</fullName>
    </recommendedName>
</protein>
<dbReference type="InterPro" id="IPR000477">
    <property type="entry name" value="RT_dom"/>
</dbReference>
<dbReference type="SUPFAM" id="SSF56219">
    <property type="entry name" value="DNase I-like"/>
    <property type="match status" value="1"/>
</dbReference>
<dbReference type="AlphaFoldDB" id="A0A8K1DBA7"/>
<proteinExistence type="predicted"/>
<dbReference type="PANTHER" id="PTHR33332">
    <property type="entry name" value="REVERSE TRANSCRIPTASE DOMAIN-CONTAINING PROTEIN"/>
    <property type="match status" value="1"/>
</dbReference>
<reference evidence="2" key="1">
    <citation type="submission" date="2019-04" db="EMBL/GenBank/DDBJ databases">
        <title>Genome assembly of Zosterops borbonicus 15179.</title>
        <authorList>
            <person name="Leroy T."/>
            <person name="Anselmetti Y."/>
            <person name="Tilak M.-K."/>
            <person name="Nabholz B."/>
        </authorList>
    </citation>
    <scope>NUCLEOTIDE SEQUENCE</scope>
    <source>
        <strain evidence="2">HGM_15179</strain>
        <tissue evidence="2">Muscle</tissue>
    </source>
</reference>
<name>A0A8K1DBA7_9PASS</name>
<dbReference type="CDD" id="cd01650">
    <property type="entry name" value="RT_nLTR_like"/>
    <property type="match status" value="1"/>
</dbReference>
<dbReference type="InterPro" id="IPR036691">
    <property type="entry name" value="Endo/exonu/phosph_ase_sf"/>
</dbReference>
<organism evidence="2 3">
    <name type="scientific">Zosterops borbonicus</name>
    <dbReference type="NCBI Taxonomy" id="364589"/>
    <lineage>
        <taxon>Eukaryota</taxon>
        <taxon>Metazoa</taxon>
        <taxon>Chordata</taxon>
        <taxon>Craniata</taxon>
        <taxon>Vertebrata</taxon>
        <taxon>Euteleostomi</taxon>
        <taxon>Archelosauria</taxon>
        <taxon>Archosauria</taxon>
        <taxon>Dinosauria</taxon>
        <taxon>Saurischia</taxon>
        <taxon>Theropoda</taxon>
        <taxon>Coelurosauria</taxon>
        <taxon>Aves</taxon>
        <taxon>Neognathae</taxon>
        <taxon>Neoaves</taxon>
        <taxon>Telluraves</taxon>
        <taxon>Australaves</taxon>
        <taxon>Passeriformes</taxon>
        <taxon>Sylvioidea</taxon>
        <taxon>Zosteropidae</taxon>
        <taxon>Zosterops</taxon>
    </lineage>
</organism>
<accession>A0A8K1DBA7</accession>
<dbReference type="PROSITE" id="PS50878">
    <property type="entry name" value="RT_POL"/>
    <property type="match status" value="1"/>
</dbReference>
<evidence type="ECO:0000259" key="1">
    <source>
        <dbReference type="PROSITE" id="PS50878"/>
    </source>
</evidence>
<dbReference type="EMBL" id="SWJQ01001472">
    <property type="protein sequence ID" value="TRZ08141.1"/>
    <property type="molecule type" value="Genomic_DNA"/>
</dbReference>